<comment type="caution">
    <text evidence="2">The sequence shown here is derived from an EMBL/GenBank/DDBJ whole genome shotgun (WGS) entry which is preliminary data.</text>
</comment>
<proteinExistence type="predicted"/>
<feature type="compositionally biased region" description="Pro residues" evidence="1">
    <location>
        <begin position="93"/>
        <end position="102"/>
    </location>
</feature>
<name>A0A9W6BEL3_9CHLO</name>
<dbReference type="Pfam" id="PF04305">
    <property type="entry name" value="DUF455"/>
    <property type="match status" value="1"/>
</dbReference>
<feature type="region of interest" description="Disordered" evidence="1">
    <location>
        <begin position="15"/>
        <end position="35"/>
    </location>
</feature>
<keyword evidence="3" id="KW-1185">Reference proteome</keyword>
<protein>
    <recommendedName>
        <fullName evidence="4">Ferritin-like superfamily</fullName>
    </recommendedName>
</protein>
<dbReference type="PANTHER" id="PTHR42782">
    <property type="entry name" value="SI:CH73-314G15.3"/>
    <property type="match status" value="1"/>
</dbReference>
<evidence type="ECO:0000256" key="1">
    <source>
        <dbReference type="SAM" id="MobiDB-lite"/>
    </source>
</evidence>
<feature type="region of interest" description="Disordered" evidence="1">
    <location>
        <begin position="458"/>
        <end position="601"/>
    </location>
</feature>
<feature type="compositionally biased region" description="Low complexity" evidence="1">
    <location>
        <begin position="638"/>
        <end position="661"/>
    </location>
</feature>
<evidence type="ECO:0000313" key="2">
    <source>
        <dbReference type="EMBL" id="GLC50674.1"/>
    </source>
</evidence>
<dbReference type="CDD" id="cd00657">
    <property type="entry name" value="Ferritin_like"/>
    <property type="match status" value="1"/>
</dbReference>
<dbReference type="AlphaFoldDB" id="A0A9W6BEL3"/>
<accession>A0A9W6BEL3</accession>
<feature type="compositionally biased region" description="Polar residues" evidence="1">
    <location>
        <begin position="501"/>
        <end position="512"/>
    </location>
</feature>
<reference evidence="2 3" key="1">
    <citation type="journal article" date="2023" name="Commun. Biol.">
        <title>Reorganization of the ancestral sex-determining regions during the evolution of trioecy in Pleodorina starrii.</title>
        <authorList>
            <person name="Takahashi K."/>
            <person name="Suzuki S."/>
            <person name="Kawai-Toyooka H."/>
            <person name="Yamamoto K."/>
            <person name="Hamaji T."/>
            <person name="Ootsuki R."/>
            <person name="Yamaguchi H."/>
            <person name="Kawachi M."/>
            <person name="Higashiyama T."/>
            <person name="Nozaki H."/>
        </authorList>
    </citation>
    <scope>NUCLEOTIDE SEQUENCE [LARGE SCALE GENOMIC DNA]</scope>
    <source>
        <strain evidence="2 3">NIES-4479</strain>
    </source>
</reference>
<feature type="compositionally biased region" description="Low complexity" evidence="1">
    <location>
        <begin position="514"/>
        <end position="574"/>
    </location>
</feature>
<dbReference type="PANTHER" id="PTHR42782:SF4">
    <property type="entry name" value="DUF455 DOMAIN-CONTAINING PROTEIN"/>
    <property type="match status" value="1"/>
</dbReference>
<organism evidence="2 3">
    <name type="scientific">Pleodorina starrii</name>
    <dbReference type="NCBI Taxonomy" id="330485"/>
    <lineage>
        <taxon>Eukaryota</taxon>
        <taxon>Viridiplantae</taxon>
        <taxon>Chlorophyta</taxon>
        <taxon>core chlorophytes</taxon>
        <taxon>Chlorophyceae</taxon>
        <taxon>CS clade</taxon>
        <taxon>Chlamydomonadales</taxon>
        <taxon>Volvocaceae</taxon>
        <taxon>Pleodorina</taxon>
    </lineage>
</organism>
<gene>
    <name evidence="2" type="primary">PLEST006037</name>
    <name evidence="2" type="ORF">PLESTB_000406200</name>
</gene>
<feature type="compositionally biased region" description="Low complexity" evidence="1">
    <location>
        <begin position="211"/>
        <end position="229"/>
    </location>
</feature>
<feature type="compositionally biased region" description="Basic and acidic residues" evidence="1">
    <location>
        <begin position="474"/>
        <end position="497"/>
    </location>
</feature>
<evidence type="ECO:0000313" key="3">
    <source>
        <dbReference type="Proteomes" id="UP001165080"/>
    </source>
</evidence>
<feature type="region of interest" description="Disordered" evidence="1">
    <location>
        <begin position="81"/>
        <end position="148"/>
    </location>
</feature>
<feature type="region of interest" description="Disordered" evidence="1">
    <location>
        <begin position="207"/>
        <end position="260"/>
    </location>
</feature>
<dbReference type="Proteomes" id="UP001165080">
    <property type="component" value="Unassembled WGS sequence"/>
</dbReference>
<dbReference type="InterPro" id="IPR009078">
    <property type="entry name" value="Ferritin-like_SF"/>
</dbReference>
<dbReference type="EMBL" id="BRXU01000003">
    <property type="protein sequence ID" value="GLC50674.1"/>
    <property type="molecule type" value="Genomic_DNA"/>
</dbReference>
<sequence length="661" mass="71557">MQCTLEFFGMPFGAADASSAAPGSSPPPGPRPHEWTGLVAWRAKGRDLRLRWGSPAPDAGAPLAVPPQEAPTLESAMALVRASAAAASEAAGPAPPPPPPPQQHTQPQRTQEPHPSDRGLSTTLGSGPVSSPSGDPASSPGNSGRSVSAPCSLVEAGVLVLLTACPSAKAALTHAAWGAYLEGRLPLRPHQHQHQQEKVGAGLVARQGHTRQQLKQEQQLELEQQQQQPGREEERELVQMLPDHPARPERPRLVRPKEIPGHESSPLGLNGYMLHNLAHIELNAIDLAWDTVVRFAPLHLPDQFYEDFARVADDESRHLGWCLQRLGELGHGYGDMDAHDLLWQGCRLSAVDLGARLAVVPMSQEARGLDAGGRLVGRLVGFGDSRSAAVVAAIAEEERAHVAVGVTWFSRLCGVLGMRPDRLYRQWLLHLNPDLLKGPFNHSERSRVGLPRDWYDPTAWPSDPLEPDLNQTQEQRRNQEPEQRQERERELVERHQEASGGEQQRTQRQYPAQESGSAPSAAVSSASSSAPGESPRVAQAQQPQPQQPQEQTQLEQQPKQQQLQQPQPEQQQPQRPRRPTRGSAHPRLQGPQPRLSADQLRQLAERLALFSGLEGERAAAAAAPAPAPAAEREPAPAPDAELPAFASSAAASAPPALALSR</sequence>
<dbReference type="InterPro" id="IPR007402">
    <property type="entry name" value="DUF455"/>
</dbReference>
<feature type="region of interest" description="Disordered" evidence="1">
    <location>
        <begin position="615"/>
        <end position="661"/>
    </location>
</feature>
<feature type="compositionally biased region" description="Low complexity" evidence="1">
    <location>
        <begin position="125"/>
        <end position="144"/>
    </location>
</feature>
<feature type="compositionally biased region" description="Basic and acidic residues" evidence="1">
    <location>
        <begin position="244"/>
        <end position="260"/>
    </location>
</feature>
<feature type="compositionally biased region" description="Low complexity" evidence="1">
    <location>
        <begin position="81"/>
        <end position="92"/>
    </location>
</feature>
<evidence type="ECO:0008006" key="4">
    <source>
        <dbReference type="Google" id="ProtNLM"/>
    </source>
</evidence>
<dbReference type="SUPFAM" id="SSF47240">
    <property type="entry name" value="Ferritin-like"/>
    <property type="match status" value="1"/>
</dbReference>